<keyword evidence="1" id="KW-0812">Transmembrane</keyword>
<evidence type="ECO:0000256" key="1">
    <source>
        <dbReference type="SAM" id="Phobius"/>
    </source>
</evidence>
<organism evidence="2 3">
    <name type="scientific">Lentinula detonsa</name>
    <dbReference type="NCBI Taxonomy" id="2804962"/>
    <lineage>
        <taxon>Eukaryota</taxon>
        <taxon>Fungi</taxon>
        <taxon>Dikarya</taxon>
        <taxon>Basidiomycota</taxon>
        <taxon>Agaricomycotina</taxon>
        <taxon>Agaricomycetes</taxon>
        <taxon>Agaricomycetidae</taxon>
        <taxon>Agaricales</taxon>
        <taxon>Marasmiineae</taxon>
        <taxon>Omphalotaceae</taxon>
        <taxon>Lentinula</taxon>
    </lineage>
</organism>
<name>A0AA38Q2J9_9AGAR</name>
<keyword evidence="1" id="KW-1133">Transmembrane helix</keyword>
<dbReference type="AlphaFoldDB" id="A0AA38Q2J9"/>
<keyword evidence="1" id="KW-0472">Membrane</keyword>
<dbReference type="Proteomes" id="UP001163850">
    <property type="component" value="Unassembled WGS sequence"/>
</dbReference>
<feature type="transmembrane region" description="Helical" evidence="1">
    <location>
        <begin position="16"/>
        <end position="35"/>
    </location>
</feature>
<dbReference type="EMBL" id="MU801950">
    <property type="protein sequence ID" value="KAJ3985997.1"/>
    <property type="molecule type" value="Genomic_DNA"/>
</dbReference>
<accession>A0AA38Q2J9</accession>
<reference evidence="2" key="1">
    <citation type="submission" date="2022-08" db="EMBL/GenBank/DDBJ databases">
        <authorList>
            <consortium name="DOE Joint Genome Institute"/>
            <person name="Min B."/>
            <person name="Riley R."/>
            <person name="Sierra-Patev S."/>
            <person name="Naranjo-Ortiz M."/>
            <person name="Looney B."/>
            <person name="Konkel Z."/>
            <person name="Slot J.C."/>
            <person name="Sakamoto Y."/>
            <person name="Steenwyk J.L."/>
            <person name="Rokas A."/>
            <person name="Carro J."/>
            <person name="Camarero S."/>
            <person name="Ferreira P."/>
            <person name="Molpeceres G."/>
            <person name="Ruiz-Duenas F.J."/>
            <person name="Serrano A."/>
            <person name="Henrissat B."/>
            <person name="Drula E."/>
            <person name="Hughes K.W."/>
            <person name="Mata J.L."/>
            <person name="Ishikawa N.K."/>
            <person name="Vargas-Isla R."/>
            <person name="Ushijima S."/>
            <person name="Smith C.A."/>
            <person name="Ahrendt S."/>
            <person name="Andreopoulos W."/>
            <person name="He G."/>
            <person name="Labutti K."/>
            <person name="Lipzen A."/>
            <person name="Ng V."/>
            <person name="Sandor L."/>
            <person name="Barry K."/>
            <person name="Martinez A.T."/>
            <person name="Xiao Y."/>
            <person name="Gibbons J.G."/>
            <person name="Terashima K."/>
            <person name="Hibbett D.S."/>
            <person name="Grigoriev I.V."/>
        </authorList>
    </citation>
    <scope>NUCLEOTIDE SEQUENCE</scope>
    <source>
        <strain evidence="2">TFB7829</strain>
    </source>
</reference>
<evidence type="ECO:0000313" key="3">
    <source>
        <dbReference type="Proteomes" id="UP001163850"/>
    </source>
</evidence>
<proteinExistence type="predicted"/>
<sequence length="92" mass="10887">MTQRDSSQFRPRYTRVHLAHLHVVLFFVSFLMPFFQASSSSHTITYGTLPYENFESSLIVHLFWSRSRSVFPDTCQLYLRPSQKYSTRSFQG</sequence>
<protein>
    <submittedName>
        <fullName evidence="2">Uncharacterized protein</fullName>
    </submittedName>
</protein>
<evidence type="ECO:0000313" key="2">
    <source>
        <dbReference type="EMBL" id="KAJ3985997.1"/>
    </source>
</evidence>
<gene>
    <name evidence="2" type="ORF">F5890DRAFT_1506776</name>
</gene>
<comment type="caution">
    <text evidence="2">The sequence shown here is derived from an EMBL/GenBank/DDBJ whole genome shotgun (WGS) entry which is preliminary data.</text>
</comment>